<evidence type="ECO:0000256" key="2">
    <source>
        <dbReference type="ARBA" id="ARBA00022475"/>
    </source>
</evidence>
<dbReference type="Proteomes" id="UP000230869">
    <property type="component" value="Unassembled WGS sequence"/>
</dbReference>
<dbReference type="InterPro" id="IPR002797">
    <property type="entry name" value="Polysacc_synth"/>
</dbReference>
<comment type="subcellular location">
    <subcellularLocation>
        <location evidence="1">Cell membrane</location>
        <topology evidence="1">Multi-pass membrane protein</topology>
    </subcellularLocation>
</comment>
<proteinExistence type="predicted"/>
<evidence type="ECO:0000256" key="4">
    <source>
        <dbReference type="ARBA" id="ARBA00022989"/>
    </source>
</evidence>
<name>A0A2M6K8Z0_9BACT</name>
<dbReference type="InterPro" id="IPR050833">
    <property type="entry name" value="Poly_Biosynth_Transport"/>
</dbReference>
<keyword evidence="2" id="KW-1003">Cell membrane</keyword>
<comment type="caution">
    <text evidence="7">The sequence shown here is derived from an EMBL/GenBank/DDBJ whole genome shotgun (WGS) entry which is preliminary data.</text>
</comment>
<feature type="transmembrane region" description="Helical" evidence="6">
    <location>
        <begin position="239"/>
        <end position="256"/>
    </location>
</feature>
<dbReference type="EMBL" id="PCWW01000044">
    <property type="protein sequence ID" value="PIR13316.1"/>
    <property type="molecule type" value="Genomic_DNA"/>
</dbReference>
<keyword evidence="5 6" id="KW-0472">Membrane</keyword>
<evidence type="ECO:0008006" key="9">
    <source>
        <dbReference type="Google" id="ProtNLM"/>
    </source>
</evidence>
<keyword evidence="4 6" id="KW-1133">Transmembrane helix</keyword>
<evidence type="ECO:0000256" key="3">
    <source>
        <dbReference type="ARBA" id="ARBA00022692"/>
    </source>
</evidence>
<dbReference type="PANTHER" id="PTHR30250">
    <property type="entry name" value="PST FAMILY PREDICTED COLANIC ACID TRANSPORTER"/>
    <property type="match status" value="1"/>
</dbReference>
<protein>
    <recommendedName>
        <fullName evidence="9">Polysaccharide biosynthesis protein C-terminal domain-containing protein</fullName>
    </recommendedName>
</protein>
<reference evidence="7 8" key="1">
    <citation type="submission" date="2017-09" db="EMBL/GenBank/DDBJ databases">
        <title>Depth-based differentiation of microbial function through sediment-hosted aquifers and enrichment of novel symbionts in the deep terrestrial subsurface.</title>
        <authorList>
            <person name="Probst A.J."/>
            <person name="Ladd B."/>
            <person name="Jarett J.K."/>
            <person name="Geller-Mcgrath D.E."/>
            <person name="Sieber C.M."/>
            <person name="Emerson J.B."/>
            <person name="Anantharaman K."/>
            <person name="Thomas B.C."/>
            <person name="Malmstrom R."/>
            <person name="Stieglmeier M."/>
            <person name="Klingl A."/>
            <person name="Woyke T."/>
            <person name="Ryan C.M."/>
            <person name="Banfield J.F."/>
        </authorList>
    </citation>
    <scope>NUCLEOTIDE SEQUENCE [LARGE SCALE GENOMIC DNA]</scope>
    <source>
        <strain evidence="7">CG11_big_fil_rev_8_21_14_0_20_39_10</strain>
    </source>
</reference>
<sequence length="437" mass="49386">MNPIHTSCYNDTMIARLLRFIKDPTSKNIIINTSGNYLNVVFTAFFALILFRSMTPIEYGMFSVLIGLAYVMSNILEFGTTASIYSTVPALFHDDDDRLYSFIKSTLFYQTTLSVIIIALLILSFPYLDKVFFKTGVAPWILTMTAFTIILFVWQNFLTNVLFAAKRFFHANVYLNTSNLVKSVILIMLMFTDTISVASVIMTYGLIGPLIFFLMVLFKNYDRIIPIKNANFNRSEIKVNYTLTYFAASQFYNVGLRMDLFLLSFFGLREQVGYYASAQKIILSIIATIVSISQVLSPQFAAVKSRLEINKLLKKGFTYMLIPIGIFVALILTPNSFFQFIFTDNFAEAILITKILAVPFMLSAGGTVIMLFLLYTVKKPIYILVSNIAFFSIVSVGSYFLIPERGMYGPPIAIACAFVVAIAIQVVAFMKEQKSFQ</sequence>
<gene>
    <name evidence="7" type="ORF">COV49_02640</name>
</gene>
<feature type="transmembrane region" description="Helical" evidence="6">
    <location>
        <begin position="107"/>
        <end position="128"/>
    </location>
</feature>
<organism evidence="7 8">
    <name type="scientific">Candidatus Falkowbacteria bacterium CG11_big_fil_rev_8_21_14_0_20_39_10</name>
    <dbReference type="NCBI Taxonomy" id="1974570"/>
    <lineage>
        <taxon>Bacteria</taxon>
        <taxon>Candidatus Falkowiibacteriota</taxon>
    </lineage>
</organism>
<dbReference type="AlphaFoldDB" id="A0A2M6K8Z0"/>
<evidence type="ECO:0000313" key="8">
    <source>
        <dbReference type="Proteomes" id="UP000230869"/>
    </source>
</evidence>
<dbReference type="PANTHER" id="PTHR30250:SF11">
    <property type="entry name" value="O-ANTIGEN TRANSPORTER-RELATED"/>
    <property type="match status" value="1"/>
</dbReference>
<feature type="transmembrane region" description="Helical" evidence="6">
    <location>
        <begin position="29"/>
        <end position="51"/>
    </location>
</feature>
<evidence type="ECO:0000256" key="6">
    <source>
        <dbReference type="SAM" id="Phobius"/>
    </source>
</evidence>
<feature type="transmembrane region" description="Helical" evidence="6">
    <location>
        <begin position="276"/>
        <end position="296"/>
    </location>
</feature>
<evidence type="ECO:0000256" key="5">
    <source>
        <dbReference type="ARBA" id="ARBA00023136"/>
    </source>
</evidence>
<feature type="transmembrane region" description="Helical" evidence="6">
    <location>
        <begin position="317"/>
        <end position="337"/>
    </location>
</feature>
<evidence type="ECO:0000256" key="1">
    <source>
        <dbReference type="ARBA" id="ARBA00004651"/>
    </source>
</evidence>
<feature type="transmembrane region" description="Helical" evidence="6">
    <location>
        <begin position="349"/>
        <end position="374"/>
    </location>
</feature>
<dbReference type="Pfam" id="PF01943">
    <property type="entry name" value="Polysacc_synt"/>
    <property type="match status" value="1"/>
</dbReference>
<dbReference type="GO" id="GO:0005886">
    <property type="term" value="C:plasma membrane"/>
    <property type="evidence" value="ECO:0007669"/>
    <property type="project" value="UniProtKB-SubCell"/>
</dbReference>
<feature type="transmembrane region" description="Helical" evidence="6">
    <location>
        <begin position="408"/>
        <end position="430"/>
    </location>
</feature>
<evidence type="ECO:0000313" key="7">
    <source>
        <dbReference type="EMBL" id="PIR13316.1"/>
    </source>
</evidence>
<feature type="transmembrane region" description="Helical" evidence="6">
    <location>
        <begin position="185"/>
        <end position="218"/>
    </location>
</feature>
<feature type="transmembrane region" description="Helical" evidence="6">
    <location>
        <begin position="140"/>
        <end position="165"/>
    </location>
</feature>
<feature type="transmembrane region" description="Helical" evidence="6">
    <location>
        <begin position="381"/>
        <end position="402"/>
    </location>
</feature>
<feature type="transmembrane region" description="Helical" evidence="6">
    <location>
        <begin position="63"/>
        <end position="87"/>
    </location>
</feature>
<keyword evidence="3 6" id="KW-0812">Transmembrane</keyword>
<accession>A0A2M6K8Z0</accession>